<gene>
    <name evidence="5" type="ORF">KI387_010833</name>
</gene>
<evidence type="ECO:0000313" key="6">
    <source>
        <dbReference type="Proteomes" id="UP000824469"/>
    </source>
</evidence>
<evidence type="ECO:0000313" key="5">
    <source>
        <dbReference type="EMBL" id="KAH9306429.1"/>
    </source>
</evidence>
<proteinExistence type="predicted"/>
<feature type="domain" description="SET" evidence="3">
    <location>
        <begin position="242"/>
        <end position="361"/>
    </location>
</feature>
<dbReference type="InterPro" id="IPR007728">
    <property type="entry name" value="Pre-SET_dom"/>
</dbReference>
<evidence type="ECO:0008006" key="7">
    <source>
        <dbReference type="Google" id="ProtNLM"/>
    </source>
</evidence>
<dbReference type="PROSITE" id="PS50280">
    <property type="entry name" value="SET"/>
    <property type="match status" value="1"/>
</dbReference>
<evidence type="ECO:0000256" key="1">
    <source>
        <dbReference type="ARBA" id="ARBA00004286"/>
    </source>
</evidence>
<dbReference type="SMART" id="SM00317">
    <property type="entry name" value="SET"/>
    <property type="match status" value="1"/>
</dbReference>
<dbReference type="PROSITE" id="PS50867">
    <property type="entry name" value="PRE_SET"/>
    <property type="match status" value="1"/>
</dbReference>
<evidence type="ECO:0000259" key="3">
    <source>
        <dbReference type="PROSITE" id="PS50280"/>
    </source>
</evidence>
<dbReference type="PANTHER" id="PTHR47325">
    <property type="entry name" value="HISTONE-LYSINE N-METHYLTRANSFERASE SUVR5"/>
    <property type="match status" value="1"/>
</dbReference>
<sequence>MLISEVQKARPWPSNQEILSIARSACCRFNLHAVLEEKYGTLPERLYLKAARLCSEENIKVEWHMEGFVCSKQCRAQENSKPSIVLTPLPDVQFHSLPAELDDLEMTSEEIGDGDRWEKAESHLVLTSPHFEGTHYRKMLDFCYITERLLDPSLGLDTKSSQLGCTCTQLRCSPESCDHVYLFDNDNDDAEDIYGQRMHGRFPYDNKGQIILEEGYLVYECNSMCSCNKECPNRVLQKGVQVKIEVYKTKQKGWAVRAVQAISRGTFICEYLGEVLNDQEANKRGERYDNEGCSYLYDIDAHIDMSDLGVGVQPYVIDATKYGNVARFINHSCSPNLVNYQVLVESMDCQLAHIGLYASRD</sequence>
<reference evidence="5 6" key="1">
    <citation type="journal article" date="2021" name="Nat. Plants">
        <title>The Taxus genome provides insights into paclitaxel biosynthesis.</title>
        <authorList>
            <person name="Xiong X."/>
            <person name="Gou J."/>
            <person name="Liao Q."/>
            <person name="Li Y."/>
            <person name="Zhou Q."/>
            <person name="Bi G."/>
            <person name="Li C."/>
            <person name="Du R."/>
            <person name="Wang X."/>
            <person name="Sun T."/>
            <person name="Guo L."/>
            <person name="Liang H."/>
            <person name="Lu P."/>
            <person name="Wu Y."/>
            <person name="Zhang Z."/>
            <person name="Ro D.K."/>
            <person name="Shang Y."/>
            <person name="Huang S."/>
            <person name="Yan J."/>
        </authorList>
    </citation>
    <scope>NUCLEOTIDE SEQUENCE [LARGE SCALE GENOMIC DNA]</scope>
    <source>
        <strain evidence="5">Ta-2019</strain>
    </source>
</reference>
<organism evidence="5 6">
    <name type="scientific">Taxus chinensis</name>
    <name type="common">Chinese yew</name>
    <name type="synonym">Taxus wallichiana var. chinensis</name>
    <dbReference type="NCBI Taxonomy" id="29808"/>
    <lineage>
        <taxon>Eukaryota</taxon>
        <taxon>Viridiplantae</taxon>
        <taxon>Streptophyta</taxon>
        <taxon>Embryophyta</taxon>
        <taxon>Tracheophyta</taxon>
        <taxon>Spermatophyta</taxon>
        <taxon>Pinopsida</taxon>
        <taxon>Pinidae</taxon>
        <taxon>Conifers II</taxon>
        <taxon>Cupressales</taxon>
        <taxon>Taxaceae</taxon>
        <taxon>Taxus</taxon>
    </lineage>
</organism>
<dbReference type="EMBL" id="JAHRHJ020000008">
    <property type="protein sequence ID" value="KAH9306429.1"/>
    <property type="molecule type" value="Genomic_DNA"/>
</dbReference>
<feature type="non-terminal residue" evidence="5">
    <location>
        <position position="1"/>
    </location>
</feature>
<feature type="domain" description="Pre-SET" evidence="4">
    <location>
        <begin position="163"/>
        <end position="239"/>
    </location>
</feature>
<dbReference type="OMA" id="FCYITER"/>
<evidence type="ECO:0000256" key="2">
    <source>
        <dbReference type="ARBA" id="ARBA00022454"/>
    </source>
</evidence>
<comment type="caution">
    <text evidence="5">The sequence shown here is derived from an EMBL/GenBank/DDBJ whole genome shotgun (WGS) entry which is preliminary data.</text>
</comment>
<accession>A0AA38FLM8</accession>
<dbReference type="GO" id="GO:0042054">
    <property type="term" value="F:histone methyltransferase activity"/>
    <property type="evidence" value="ECO:0007669"/>
    <property type="project" value="InterPro"/>
</dbReference>
<dbReference type="Pfam" id="PF00856">
    <property type="entry name" value="SET"/>
    <property type="match status" value="1"/>
</dbReference>
<dbReference type="AlphaFoldDB" id="A0AA38FLM8"/>
<keyword evidence="2" id="KW-0158">Chromosome</keyword>
<dbReference type="SUPFAM" id="SSF82199">
    <property type="entry name" value="SET domain"/>
    <property type="match status" value="1"/>
</dbReference>
<dbReference type="GO" id="GO:0008270">
    <property type="term" value="F:zinc ion binding"/>
    <property type="evidence" value="ECO:0007669"/>
    <property type="project" value="InterPro"/>
</dbReference>
<dbReference type="Proteomes" id="UP000824469">
    <property type="component" value="Unassembled WGS sequence"/>
</dbReference>
<dbReference type="PANTHER" id="PTHR47325:SF1">
    <property type="entry name" value="HISTONE-LYSINE N-METHYLTRANSFERASE SUVR5"/>
    <property type="match status" value="1"/>
</dbReference>
<evidence type="ECO:0000259" key="4">
    <source>
        <dbReference type="PROSITE" id="PS50867"/>
    </source>
</evidence>
<dbReference type="Gene3D" id="2.170.270.10">
    <property type="entry name" value="SET domain"/>
    <property type="match status" value="1"/>
</dbReference>
<dbReference type="Pfam" id="PF05033">
    <property type="entry name" value="Pre-SET"/>
    <property type="match status" value="1"/>
</dbReference>
<dbReference type="InterPro" id="IPR046341">
    <property type="entry name" value="SET_dom_sf"/>
</dbReference>
<keyword evidence="6" id="KW-1185">Reference proteome</keyword>
<protein>
    <recommendedName>
        <fullName evidence="7">Histone-lysine N-methyltransferase SUVR5</fullName>
    </recommendedName>
</protein>
<dbReference type="InterPro" id="IPR001214">
    <property type="entry name" value="SET_dom"/>
</dbReference>
<dbReference type="GO" id="GO:0005634">
    <property type="term" value="C:nucleus"/>
    <property type="evidence" value="ECO:0007669"/>
    <property type="project" value="InterPro"/>
</dbReference>
<name>A0AA38FLM8_TAXCH</name>
<dbReference type="GO" id="GO:0005694">
    <property type="term" value="C:chromosome"/>
    <property type="evidence" value="ECO:0007669"/>
    <property type="project" value="UniProtKB-SubCell"/>
</dbReference>
<comment type="subcellular location">
    <subcellularLocation>
        <location evidence="1">Chromosome</location>
    </subcellularLocation>
</comment>